<evidence type="ECO:0000313" key="2">
    <source>
        <dbReference type="EMBL" id="MFC1420353.1"/>
    </source>
</evidence>
<gene>
    <name evidence="2" type="ORF">ACEZDE_27455</name>
</gene>
<dbReference type="EC" id="2.4.-.-" evidence="2"/>
<accession>A0ABV6W348</accession>
<dbReference type="EMBL" id="JBHFAB010000025">
    <property type="protein sequence ID" value="MFC1420353.1"/>
    <property type="molecule type" value="Genomic_DNA"/>
</dbReference>
<feature type="domain" description="Glycosyltransferase 2-like" evidence="1">
    <location>
        <begin position="8"/>
        <end position="169"/>
    </location>
</feature>
<proteinExistence type="predicted"/>
<dbReference type="InterPro" id="IPR001173">
    <property type="entry name" value="Glyco_trans_2-like"/>
</dbReference>
<sequence length="321" mass="34150">MDQQMPLSVVVCAYTLDRWQDLSAAIRSVQAQRTPVGELLLVVDHCPELAARARARFTGVRVVGNRERQGLSGARNTGVAEAGGAVVAFLDDDAVAEPDWSGRLLDGYRDPRVLGVGGLVLPWWETGRPDWFPPEFDWVVGCCYRGMAEQRSPVRNFIGANMSFRRAAVLAAGGFRTDLGRVGTRPLGCEETELCLRMTARDPGGVLLYEPAAVVRHHVPAARTRWSYFRSRCYAEGLSKAAVARHAGSGPGLASERAYLRSALPRALARGLRPGSGSSPGTAAAVAAGAGATLLGYAEGRLRAAYRAPAAPVRPIGGGAT</sequence>
<evidence type="ECO:0000313" key="3">
    <source>
        <dbReference type="Proteomes" id="UP001592531"/>
    </source>
</evidence>
<organism evidence="2 3">
    <name type="scientific">Streptacidiphilus cavernicola</name>
    <dbReference type="NCBI Taxonomy" id="3342716"/>
    <lineage>
        <taxon>Bacteria</taxon>
        <taxon>Bacillati</taxon>
        <taxon>Actinomycetota</taxon>
        <taxon>Actinomycetes</taxon>
        <taxon>Kitasatosporales</taxon>
        <taxon>Streptomycetaceae</taxon>
        <taxon>Streptacidiphilus</taxon>
    </lineage>
</organism>
<dbReference type="InterPro" id="IPR050834">
    <property type="entry name" value="Glycosyltransf_2"/>
</dbReference>
<dbReference type="SUPFAM" id="SSF53448">
    <property type="entry name" value="Nucleotide-diphospho-sugar transferases"/>
    <property type="match status" value="1"/>
</dbReference>
<reference evidence="2 3" key="1">
    <citation type="submission" date="2024-09" db="EMBL/GenBank/DDBJ databases">
        <authorList>
            <person name="Lee S.D."/>
        </authorList>
    </citation>
    <scope>NUCLEOTIDE SEQUENCE [LARGE SCALE GENOMIC DNA]</scope>
    <source>
        <strain evidence="2 3">N8-3</strain>
    </source>
</reference>
<evidence type="ECO:0000259" key="1">
    <source>
        <dbReference type="Pfam" id="PF00535"/>
    </source>
</evidence>
<keyword evidence="3" id="KW-1185">Reference proteome</keyword>
<dbReference type="RefSeq" id="WP_380541423.1">
    <property type="nucleotide sequence ID" value="NZ_JBHFAB010000025.1"/>
</dbReference>
<protein>
    <submittedName>
        <fullName evidence="2">Glycosyltransferase family 2 protein</fullName>
        <ecNumber evidence="2">2.4.-.-</ecNumber>
    </submittedName>
</protein>
<dbReference type="InterPro" id="IPR029044">
    <property type="entry name" value="Nucleotide-diphossugar_trans"/>
</dbReference>
<keyword evidence="2" id="KW-0328">Glycosyltransferase</keyword>
<dbReference type="PANTHER" id="PTHR43685">
    <property type="entry name" value="GLYCOSYLTRANSFERASE"/>
    <property type="match status" value="1"/>
</dbReference>
<dbReference type="Proteomes" id="UP001592531">
    <property type="component" value="Unassembled WGS sequence"/>
</dbReference>
<comment type="caution">
    <text evidence="2">The sequence shown here is derived from an EMBL/GenBank/DDBJ whole genome shotgun (WGS) entry which is preliminary data.</text>
</comment>
<dbReference type="PANTHER" id="PTHR43685:SF3">
    <property type="entry name" value="SLR2126 PROTEIN"/>
    <property type="match status" value="1"/>
</dbReference>
<dbReference type="GO" id="GO:0016757">
    <property type="term" value="F:glycosyltransferase activity"/>
    <property type="evidence" value="ECO:0007669"/>
    <property type="project" value="UniProtKB-KW"/>
</dbReference>
<name>A0ABV6W348_9ACTN</name>
<dbReference type="Gene3D" id="3.90.550.10">
    <property type="entry name" value="Spore Coat Polysaccharide Biosynthesis Protein SpsA, Chain A"/>
    <property type="match status" value="1"/>
</dbReference>
<keyword evidence="2" id="KW-0808">Transferase</keyword>
<dbReference type="Pfam" id="PF00535">
    <property type="entry name" value="Glycos_transf_2"/>
    <property type="match status" value="1"/>
</dbReference>